<organism evidence="1 2">
    <name type="scientific">Pseudomonas amygdali pv. ulmi</name>
    <dbReference type="NCBI Taxonomy" id="251720"/>
    <lineage>
        <taxon>Bacteria</taxon>
        <taxon>Pseudomonadati</taxon>
        <taxon>Pseudomonadota</taxon>
        <taxon>Gammaproteobacteria</taxon>
        <taxon>Pseudomonadales</taxon>
        <taxon>Pseudomonadaceae</taxon>
        <taxon>Pseudomonas</taxon>
        <taxon>Pseudomonas amygdali</taxon>
    </lineage>
</organism>
<evidence type="ECO:0000313" key="1">
    <source>
        <dbReference type="EMBL" id="KPZ12434.1"/>
    </source>
</evidence>
<dbReference type="InterPro" id="IPR009649">
    <property type="entry name" value="TraU"/>
</dbReference>
<dbReference type="AlphaFoldDB" id="A0A0Q0EEM5"/>
<reference evidence="1 2" key="1">
    <citation type="submission" date="2015-09" db="EMBL/GenBank/DDBJ databases">
        <title>Genome announcement of multiple Pseudomonas syringae strains.</title>
        <authorList>
            <person name="Thakur S."/>
            <person name="Wang P.W."/>
            <person name="Gong Y."/>
            <person name="Weir B.S."/>
            <person name="Guttman D.S."/>
        </authorList>
    </citation>
    <scope>NUCLEOTIDE SEQUENCE [LARGE SCALE GENOMIC DNA]</scope>
    <source>
        <strain evidence="1 2">ICMP3962</strain>
    </source>
</reference>
<evidence type="ECO:0000313" key="2">
    <source>
        <dbReference type="Proteomes" id="UP000050266"/>
    </source>
</evidence>
<protein>
    <submittedName>
        <fullName evidence="1">Uncharacterized protein</fullName>
    </submittedName>
</protein>
<accession>A0A0Q0EEM5</accession>
<proteinExistence type="predicted"/>
<dbReference type="InterPro" id="IPR026331">
    <property type="entry name" value="PFL_4710"/>
</dbReference>
<dbReference type="PATRIC" id="fig|251720.4.peg.1931"/>
<sequence length="312" mass="33714">MSIVRMSTFKRPLAFVLLSFSGASHAINSAVITAAAVSPQCIEYKVVGICYWLFCTPFGCKVRTSAKVRHFIPEAVVSSYGNTGQNPWVEVSPLSAPNATAASGGNATTNHNNENATAIFKNVDVVGHPGTLLSKAASSTGYVCASGAMPYVPYFLSTLDSAAWRNGIPEVAYPQSLIPGVREVGSLLRGSNWGSVYPREGFLNQTDDYKAAAVMAQRAADVVTRVGQVHVYMPIRSLPQQGYWPPGPVMEGDITTHKWQELAPTVSPTCAVFPQENFDLLSVDGSYAWALWRPYSCCERKGQVFLGSTDFQ</sequence>
<dbReference type="EMBL" id="LJRQ01000195">
    <property type="protein sequence ID" value="KPZ12434.1"/>
    <property type="molecule type" value="Genomic_DNA"/>
</dbReference>
<dbReference type="Proteomes" id="UP000050266">
    <property type="component" value="Unassembled WGS sequence"/>
</dbReference>
<dbReference type="NCBIfam" id="TIGR03756">
    <property type="entry name" value="conj_TIGR03756"/>
    <property type="match status" value="1"/>
</dbReference>
<dbReference type="Pfam" id="PF06834">
    <property type="entry name" value="TraU"/>
    <property type="match status" value="1"/>
</dbReference>
<comment type="caution">
    <text evidence="1">The sequence shown here is derived from an EMBL/GenBank/DDBJ whole genome shotgun (WGS) entry which is preliminary data.</text>
</comment>
<name>A0A0Q0EEM5_PSEA0</name>
<gene>
    <name evidence="1" type="ORF">ALO41_200160</name>
</gene>